<evidence type="ECO:0000313" key="10">
    <source>
        <dbReference type="Proteomes" id="UP000813461"/>
    </source>
</evidence>
<organism evidence="9 10">
    <name type="scientific">Paraphoma chrysanthemicola</name>
    <dbReference type="NCBI Taxonomy" id="798071"/>
    <lineage>
        <taxon>Eukaryota</taxon>
        <taxon>Fungi</taxon>
        <taxon>Dikarya</taxon>
        <taxon>Ascomycota</taxon>
        <taxon>Pezizomycotina</taxon>
        <taxon>Dothideomycetes</taxon>
        <taxon>Pleosporomycetidae</taxon>
        <taxon>Pleosporales</taxon>
        <taxon>Pleosporineae</taxon>
        <taxon>Phaeosphaeriaceae</taxon>
        <taxon>Paraphoma</taxon>
    </lineage>
</organism>
<dbReference type="PANTHER" id="PTHR40626">
    <property type="entry name" value="MIP31509P"/>
    <property type="match status" value="1"/>
</dbReference>
<keyword evidence="2" id="KW-0479">Metal-binding</keyword>
<dbReference type="InterPro" id="IPR013087">
    <property type="entry name" value="Znf_C2H2_type"/>
</dbReference>
<dbReference type="InterPro" id="IPR007219">
    <property type="entry name" value="XnlR_reg_dom"/>
</dbReference>
<dbReference type="GO" id="GO:0005634">
    <property type="term" value="C:nucleus"/>
    <property type="evidence" value="ECO:0007669"/>
    <property type="project" value="UniProtKB-SubCell"/>
</dbReference>
<evidence type="ECO:0000256" key="2">
    <source>
        <dbReference type="ARBA" id="ARBA00022723"/>
    </source>
</evidence>
<keyword evidence="5" id="KW-0862">Zinc</keyword>
<dbReference type="GO" id="GO:0000981">
    <property type="term" value="F:DNA-binding transcription factor activity, RNA polymerase II-specific"/>
    <property type="evidence" value="ECO:0007669"/>
    <property type="project" value="InterPro"/>
</dbReference>
<keyword evidence="6" id="KW-0539">Nucleus</keyword>
<evidence type="ECO:0000256" key="6">
    <source>
        <dbReference type="ARBA" id="ARBA00023242"/>
    </source>
</evidence>
<comment type="caution">
    <text evidence="9">The sequence shown here is derived from an EMBL/GenBank/DDBJ whole genome shotgun (WGS) entry which is preliminary data.</text>
</comment>
<keyword evidence="3" id="KW-0677">Repeat</keyword>
<evidence type="ECO:0000256" key="1">
    <source>
        <dbReference type="ARBA" id="ARBA00004123"/>
    </source>
</evidence>
<feature type="domain" description="C2H2-type" evidence="8">
    <location>
        <begin position="36"/>
        <end position="63"/>
    </location>
</feature>
<gene>
    <name evidence="9" type="ORF">FB567DRAFT_584640</name>
</gene>
<dbReference type="OrthoDB" id="10018191at2759"/>
<dbReference type="SUPFAM" id="SSF57667">
    <property type="entry name" value="beta-beta-alpha zinc fingers"/>
    <property type="match status" value="1"/>
</dbReference>
<dbReference type="Gene3D" id="3.30.160.60">
    <property type="entry name" value="Classic Zinc Finger"/>
    <property type="match status" value="2"/>
</dbReference>
<dbReference type="Pfam" id="PF04082">
    <property type="entry name" value="Fungal_trans"/>
    <property type="match status" value="1"/>
</dbReference>
<dbReference type="InterPro" id="IPR051059">
    <property type="entry name" value="VerF-like"/>
</dbReference>
<evidence type="ECO:0000256" key="4">
    <source>
        <dbReference type="ARBA" id="ARBA00022771"/>
    </source>
</evidence>
<dbReference type="SMART" id="SM00355">
    <property type="entry name" value="ZnF_C2H2"/>
    <property type="match status" value="2"/>
</dbReference>
<proteinExistence type="predicted"/>
<keyword evidence="10" id="KW-1185">Reference proteome</keyword>
<dbReference type="CDD" id="cd12148">
    <property type="entry name" value="fungal_TF_MHR"/>
    <property type="match status" value="1"/>
</dbReference>
<dbReference type="InterPro" id="IPR036236">
    <property type="entry name" value="Znf_C2H2_sf"/>
</dbReference>
<dbReference type="PROSITE" id="PS50157">
    <property type="entry name" value="ZINC_FINGER_C2H2_2"/>
    <property type="match status" value="2"/>
</dbReference>
<accession>A0A8K0QU13</accession>
<dbReference type="PROSITE" id="PS00028">
    <property type="entry name" value="ZINC_FINGER_C2H2_1"/>
    <property type="match status" value="2"/>
</dbReference>
<protein>
    <recommendedName>
        <fullName evidence="8">C2H2-type domain-containing protein</fullName>
    </recommendedName>
</protein>
<evidence type="ECO:0000259" key="8">
    <source>
        <dbReference type="PROSITE" id="PS50157"/>
    </source>
</evidence>
<dbReference type="EMBL" id="JAGMVJ010000027">
    <property type="protein sequence ID" value="KAH7070244.1"/>
    <property type="molecule type" value="Genomic_DNA"/>
</dbReference>
<evidence type="ECO:0000256" key="5">
    <source>
        <dbReference type="ARBA" id="ARBA00022833"/>
    </source>
</evidence>
<dbReference type="Pfam" id="PF00096">
    <property type="entry name" value="zf-C2H2"/>
    <property type="match status" value="2"/>
</dbReference>
<dbReference type="GO" id="GO:0000978">
    <property type="term" value="F:RNA polymerase II cis-regulatory region sequence-specific DNA binding"/>
    <property type="evidence" value="ECO:0007669"/>
    <property type="project" value="InterPro"/>
</dbReference>
<keyword evidence="4 7" id="KW-0863">Zinc-finger</keyword>
<comment type="subcellular location">
    <subcellularLocation>
        <location evidence="1">Nucleus</location>
    </subcellularLocation>
</comment>
<dbReference type="Proteomes" id="UP000813461">
    <property type="component" value="Unassembled WGS sequence"/>
</dbReference>
<dbReference type="GO" id="GO:0008270">
    <property type="term" value="F:zinc ion binding"/>
    <property type="evidence" value="ECO:0007669"/>
    <property type="project" value="UniProtKB-KW"/>
</dbReference>
<feature type="domain" description="C2H2-type" evidence="8">
    <location>
        <begin position="64"/>
        <end position="91"/>
    </location>
</feature>
<name>A0A8K0QU13_9PLEO</name>
<dbReference type="GO" id="GO:0006351">
    <property type="term" value="P:DNA-templated transcription"/>
    <property type="evidence" value="ECO:0007669"/>
    <property type="project" value="InterPro"/>
</dbReference>
<evidence type="ECO:0000313" key="9">
    <source>
        <dbReference type="EMBL" id="KAH7070244.1"/>
    </source>
</evidence>
<dbReference type="AlphaFoldDB" id="A0A8K0QU13"/>
<dbReference type="GO" id="GO:0000785">
    <property type="term" value="C:chromatin"/>
    <property type="evidence" value="ECO:0007669"/>
    <property type="project" value="TreeGrafter"/>
</dbReference>
<dbReference type="FunFam" id="3.30.160.60:FF:002343">
    <property type="entry name" value="Zinc finger protein 33A"/>
    <property type="match status" value="1"/>
</dbReference>
<dbReference type="PANTHER" id="PTHR40626:SF11">
    <property type="entry name" value="ZINC FINGER PROTEIN YPR022C"/>
    <property type="match status" value="1"/>
</dbReference>
<evidence type="ECO:0000256" key="3">
    <source>
        <dbReference type="ARBA" id="ARBA00022737"/>
    </source>
</evidence>
<sequence length="658" mass="72483">MALAITADRDTAMSELRVANARSGQLRTRRREKQPRKCLECGQLFSKAEHLSRHIRSHTKERPFQCDVCNKAYSRHNSLLRHARTHDGGGAARGGACGGGNDATFELGETHAMADFIGLSASTSKTPPYRGSLEHGLNSYEPAWLLGDDFDVDALNLSISARLDAVENTPNNLHTPSSSLSLELVSRVQQKWHIKLSRVVTPRHSTDQVDQGLVDESYRDNLSHRLHPRMSNISLPSADFLNLCIKLYFDRFNPVFPIIHGPTFRPSSENVLLLLSICSIGAPLKIFQILNKAILASWENYIRREGREALSLAQAAIIGQTFGMLSGQPQDLIMTESFHGTVIAWARQAGLFKIKNSPANLDTNTDVYLETTCDLEIMGAGRGVSTPRAWALFLYASLSGIVASIQEAKTSFVNHASVQNFRDVLLTWYKDNHKVVAQPKHSPISLMVLWHTAFMCLYANFDLSERAIGRDGGLSSEEAASEARAWVSSPEARYAVLHAFLVLKQLESLPVGVEPAIHVPKALFHSAIVTRCYTQLGRTANSFMPSHDETDMPEFLVAGSALSSQQSGSNLWPRSGSPIDKITLCSIIDLLRRTGHWEILQSLLVLSDPNSATRSKWAWYEITAAVNVGKDGDDFSLGVGVRHRGQALTGKNKSAPGL</sequence>
<evidence type="ECO:0000256" key="7">
    <source>
        <dbReference type="PROSITE-ProRule" id="PRU00042"/>
    </source>
</evidence>
<reference evidence="9" key="1">
    <citation type="journal article" date="2021" name="Nat. Commun.">
        <title>Genetic determinants of endophytism in the Arabidopsis root mycobiome.</title>
        <authorList>
            <person name="Mesny F."/>
            <person name="Miyauchi S."/>
            <person name="Thiergart T."/>
            <person name="Pickel B."/>
            <person name="Atanasova L."/>
            <person name="Karlsson M."/>
            <person name="Huettel B."/>
            <person name="Barry K.W."/>
            <person name="Haridas S."/>
            <person name="Chen C."/>
            <person name="Bauer D."/>
            <person name="Andreopoulos W."/>
            <person name="Pangilinan J."/>
            <person name="LaButti K."/>
            <person name="Riley R."/>
            <person name="Lipzen A."/>
            <person name="Clum A."/>
            <person name="Drula E."/>
            <person name="Henrissat B."/>
            <person name="Kohler A."/>
            <person name="Grigoriev I.V."/>
            <person name="Martin F.M."/>
            <person name="Hacquard S."/>
        </authorList>
    </citation>
    <scope>NUCLEOTIDE SEQUENCE</scope>
    <source>
        <strain evidence="9">MPI-SDFR-AT-0120</strain>
    </source>
</reference>